<dbReference type="PROSITE" id="PS40000">
    <property type="entry name" value="DM_1"/>
    <property type="match status" value="1"/>
</dbReference>
<evidence type="ECO:0000256" key="7">
    <source>
        <dbReference type="PROSITE-ProRule" id="PRU00070"/>
    </source>
</evidence>
<comment type="subcellular location">
    <subcellularLocation>
        <location evidence="7">Nucleus</location>
    </subcellularLocation>
</comment>
<feature type="compositionally biased region" description="Low complexity" evidence="9">
    <location>
        <begin position="227"/>
        <end position="236"/>
    </location>
</feature>
<dbReference type="InterPro" id="IPR002048">
    <property type="entry name" value="EF_hand_dom"/>
</dbReference>
<evidence type="ECO:0000256" key="2">
    <source>
        <dbReference type="ARBA" id="ARBA00022723"/>
    </source>
</evidence>
<evidence type="ECO:0000259" key="11">
    <source>
        <dbReference type="PROSITE" id="PS50809"/>
    </source>
</evidence>
<evidence type="ECO:0000259" key="10">
    <source>
        <dbReference type="PROSITE" id="PS50222"/>
    </source>
</evidence>
<keyword evidence="6 7" id="KW-0539">Nucleus</keyword>
<organism evidence="12 13">
    <name type="scientific">Crenichthys baileyi</name>
    <name type="common">White River springfish</name>
    <dbReference type="NCBI Taxonomy" id="28760"/>
    <lineage>
        <taxon>Eukaryota</taxon>
        <taxon>Metazoa</taxon>
        <taxon>Chordata</taxon>
        <taxon>Craniata</taxon>
        <taxon>Vertebrata</taxon>
        <taxon>Euteleostomi</taxon>
        <taxon>Actinopterygii</taxon>
        <taxon>Neopterygii</taxon>
        <taxon>Teleostei</taxon>
        <taxon>Neoteleostei</taxon>
        <taxon>Acanthomorphata</taxon>
        <taxon>Ovalentaria</taxon>
        <taxon>Atherinomorphae</taxon>
        <taxon>Cyprinodontiformes</taxon>
        <taxon>Goodeidae</taxon>
        <taxon>Crenichthys</taxon>
    </lineage>
</organism>
<dbReference type="GO" id="GO:0017177">
    <property type="term" value="C:glucosidase II complex"/>
    <property type="evidence" value="ECO:0007669"/>
    <property type="project" value="TreeGrafter"/>
</dbReference>
<dbReference type="Pfam" id="PF00751">
    <property type="entry name" value="DM"/>
    <property type="match status" value="1"/>
</dbReference>
<evidence type="ECO:0000256" key="8">
    <source>
        <dbReference type="SAM" id="Coils"/>
    </source>
</evidence>
<dbReference type="InterPro" id="IPR039794">
    <property type="entry name" value="Gtb1-like"/>
</dbReference>
<keyword evidence="13" id="KW-1185">Reference proteome</keyword>
<dbReference type="FunFam" id="4.10.1040.10:FF:000001">
    <property type="entry name" value="doublesex- and mab-3-related transcription factor 1"/>
    <property type="match status" value="1"/>
</dbReference>
<evidence type="ECO:0000256" key="4">
    <source>
        <dbReference type="ARBA" id="ARBA00023125"/>
    </source>
</evidence>
<dbReference type="InterPro" id="IPR036407">
    <property type="entry name" value="DM_DNA-bd_sf"/>
</dbReference>
<evidence type="ECO:0008006" key="14">
    <source>
        <dbReference type="Google" id="ProtNLM"/>
    </source>
</evidence>
<feature type="DNA-binding region" description="DM" evidence="7">
    <location>
        <begin position="51"/>
        <end position="98"/>
    </location>
</feature>
<dbReference type="GO" id="GO:0001889">
    <property type="term" value="P:liver development"/>
    <property type="evidence" value="ECO:0007669"/>
    <property type="project" value="TreeGrafter"/>
</dbReference>
<dbReference type="InterPro" id="IPR046472">
    <property type="entry name" value="DMRT5_1_DMB_dom"/>
</dbReference>
<protein>
    <recommendedName>
        <fullName evidence="14">EF-hand domain-containing protein</fullName>
    </recommendedName>
</protein>
<gene>
    <name evidence="12" type="ORF">CRENBAI_008356</name>
</gene>
<dbReference type="Gene3D" id="4.10.1040.10">
    <property type="entry name" value="DM DNA-binding domain"/>
    <property type="match status" value="1"/>
</dbReference>
<dbReference type="GO" id="GO:0005634">
    <property type="term" value="C:nucleus"/>
    <property type="evidence" value="ECO:0007669"/>
    <property type="project" value="UniProtKB-SubCell"/>
</dbReference>
<dbReference type="Gene3D" id="4.10.400.10">
    <property type="entry name" value="Low-density Lipoprotein Receptor"/>
    <property type="match status" value="1"/>
</dbReference>
<dbReference type="InterPro" id="IPR018247">
    <property type="entry name" value="EF_Hand_1_Ca_BS"/>
</dbReference>
<keyword evidence="8" id="KW-0175">Coiled coil</keyword>
<dbReference type="InterPro" id="IPR028146">
    <property type="entry name" value="PRKCSH_N"/>
</dbReference>
<feature type="domain" description="EF-hand" evidence="10">
    <location>
        <begin position="527"/>
        <end position="562"/>
    </location>
</feature>
<dbReference type="Pfam" id="PF20624">
    <property type="entry name" value="DMRT5_DMB"/>
    <property type="match status" value="1"/>
</dbReference>
<dbReference type="PROSITE" id="PS50222">
    <property type="entry name" value="EF_HAND_2"/>
    <property type="match status" value="1"/>
</dbReference>
<evidence type="ECO:0000256" key="3">
    <source>
        <dbReference type="ARBA" id="ARBA00022833"/>
    </source>
</evidence>
<dbReference type="InterPro" id="IPR002172">
    <property type="entry name" value="LDrepeatLR_classA_rpt"/>
</dbReference>
<accession>A0AAV9RUH8</accession>
<dbReference type="SMART" id="SM00301">
    <property type="entry name" value="DM"/>
    <property type="match status" value="1"/>
</dbReference>
<dbReference type="Pfam" id="PF12999">
    <property type="entry name" value="PRKCSH-like"/>
    <property type="match status" value="1"/>
</dbReference>
<dbReference type="Proteomes" id="UP001311232">
    <property type="component" value="Unassembled WGS sequence"/>
</dbReference>
<keyword evidence="3 7" id="KW-0862">Zinc</keyword>
<keyword evidence="2 7" id="KW-0479">Metal-binding</keyword>
<dbReference type="InterPro" id="IPR036055">
    <property type="entry name" value="LDL_receptor-like_sf"/>
</dbReference>
<dbReference type="PANTHER" id="PTHR12630:SF22">
    <property type="entry name" value="GLUCOSIDASE 2 SUBUNIT BETA"/>
    <property type="match status" value="1"/>
</dbReference>
<dbReference type="SUPFAM" id="SSF57424">
    <property type="entry name" value="LDL receptor-like module"/>
    <property type="match status" value="1"/>
</dbReference>
<comment type="caution">
    <text evidence="12">The sequence shown here is derived from an EMBL/GenBank/DDBJ whole genome shotgun (WGS) entry which is preliminary data.</text>
</comment>
<dbReference type="AlphaFoldDB" id="A0AAV9RUH8"/>
<dbReference type="PROSITE" id="PS50809">
    <property type="entry name" value="DM_2"/>
    <property type="match status" value="1"/>
</dbReference>
<keyword evidence="5" id="KW-1015">Disulfide bond</keyword>
<comment type="similarity">
    <text evidence="1">Belongs to the DMRT family.</text>
</comment>
<evidence type="ECO:0000256" key="1">
    <source>
        <dbReference type="ARBA" id="ARBA00006834"/>
    </source>
</evidence>
<dbReference type="InterPro" id="IPR001275">
    <property type="entry name" value="DM_DNA-bd"/>
</dbReference>
<dbReference type="PANTHER" id="PTHR12630">
    <property type="entry name" value="N-LINKED OLIGOSACCHARIDE PROCESSING"/>
    <property type="match status" value="1"/>
</dbReference>
<dbReference type="GO" id="GO:0005509">
    <property type="term" value="F:calcium ion binding"/>
    <property type="evidence" value="ECO:0007669"/>
    <property type="project" value="InterPro"/>
</dbReference>
<dbReference type="EMBL" id="JAHHUM010001325">
    <property type="protein sequence ID" value="KAK5612713.1"/>
    <property type="molecule type" value="Genomic_DNA"/>
</dbReference>
<proteinExistence type="inferred from homology"/>
<evidence type="ECO:0000256" key="5">
    <source>
        <dbReference type="ARBA" id="ARBA00023157"/>
    </source>
</evidence>
<evidence type="ECO:0000313" key="12">
    <source>
        <dbReference type="EMBL" id="KAK5612713.1"/>
    </source>
</evidence>
<evidence type="ECO:0000313" key="13">
    <source>
        <dbReference type="Proteomes" id="UP001311232"/>
    </source>
</evidence>
<evidence type="ECO:0000256" key="9">
    <source>
        <dbReference type="SAM" id="MobiDB-lite"/>
    </source>
</evidence>
<dbReference type="CDD" id="cd00112">
    <property type="entry name" value="LDLa"/>
    <property type="match status" value="1"/>
</dbReference>
<dbReference type="GO" id="GO:0006491">
    <property type="term" value="P:N-glycan processing"/>
    <property type="evidence" value="ECO:0007669"/>
    <property type="project" value="TreeGrafter"/>
</dbReference>
<dbReference type="PROSITE" id="PS00018">
    <property type="entry name" value="EF_HAND_1"/>
    <property type="match status" value="1"/>
</dbReference>
<keyword evidence="4 7" id="KW-0238">DNA-binding</keyword>
<sequence>MESRIRPLAMAGHATSPLGLPIAPALLRHPSLFLRACNPAVERSYPRTPKCARCRNHGVVSALKGHKRFCRWRDCMCAKCTLIAERQRVMAAQVALRRQQAQEEYEAREIRLLYPGSGIGGQAGISQGSAVGRGVPAARGNTPPAPSFDVFGAHHHKEDDKVNKYSIYSGFVGQPLFASPNARVPSPSDRKELSPSKDNNSSLASDSGSPSPPSDQLSDHTQSPQRSLSSSDPESGSESEKPKDFPNLDRDPADIMAKIFPHQKGDALESMRSVLKPAVGLPGAFGSSGTKSAFSPLHVQPAPSGDSLFGLSPHLGVSPLRLAYSSASGGLAFLWAAFVESRKIRGISSSYKRFYRERKSFLCIDGSKMIPFDQVNDDYCDCADGSDEPGTSACPRGRFYCTNLGFRPHYIPSSRVNDGICDCCDASDEYNSHARCQNTCWNLGQKERAYVEGQMKTLDEGLRLKQQLIEEGVLLWREKQAQLRELKRAAEDLQIRLEEHRRRRHEADRLKEQTVKALKAGDKGLRLQNNIVSHLFQLLDSNKDGSISVDEIKAQVVLVHDEKRVLSEDEALRTCVCRRREQAESSCPLSDCLYWIKQEEASAESIMKDWLMVAMATLGLPLAQPLR</sequence>
<name>A0AAV9RUH8_9TELE</name>
<reference evidence="12 13" key="1">
    <citation type="submission" date="2021-06" db="EMBL/GenBank/DDBJ databases">
        <authorList>
            <person name="Palmer J.M."/>
        </authorList>
    </citation>
    <scope>NUCLEOTIDE SEQUENCE [LARGE SCALE GENOMIC DNA]</scope>
    <source>
        <strain evidence="12 13">MEX-2019</strain>
        <tissue evidence="12">Muscle</tissue>
    </source>
</reference>
<dbReference type="GO" id="GO:0043565">
    <property type="term" value="F:sequence-specific DNA binding"/>
    <property type="evidence" value="ECO:0007669"/>
    <property type="project" value="InterPro"/>
</dbReference>
<feature type="compositionally biased region" description="Basic and acidic residues" evidence="9">
    <location>
        <begin position="238"/>
        <end position="251"/>
    </location>
</feature>
<feature type="domain" description="DM" evidence="11">
    <location>
        <begin position="51"/>
        <end position="98"/>
    </location>
</feature>
<evidence type="ECO:0000256" key="6">
    <source>
        <dbReference type="ARBA" id="ARBA00023242"/>
    </source>
</evidence>
<feature type="region of interest" description="Disordered" evidence="9">
    <location>
        <begin position="177"/>
        <end position="251"/>
    </location>
</feature>
<feature type="coiled-coil region" evidence="8">
    <location>
        <begin position="476"/>
        <end position="510"/>
    </location>
</feature>
<dbReference type="GO" id="GO:0006355">
    <property type="term" value="P:regulation of DNA-templated transcription"/>
    <property type="evidence" value="ECO:0007669"/>
    <property type="project" value="InterPro"/>
</dbReference>
<dbReference type="SUPFAM" id="SSF82927">
    <property type="entry name" value="Cysteine-rich DNA binding domain, (DM domain)"/>
    <property type="match status" value="1"/>
</dbReference>